<evidence type="ECO:0000313" key="3">
    <source>
        <dbReference type="EMBL" id="HIU23626.1"/>
    </source>
</evidence>
<dbReference type="InterPro" id="IPR027275">
    <property type="entry name" value="PRC-brl_dom"/>
</dbReference>
<organism evidence="3 4">
    <name type="scientific">Candidatus Coprovicinus avistercoris</name>
    <dbReference type="NCBI Taxonomy" id="2840754"/>
    <lineage>
        <taxon>Bacteria</taxon>
        <taxon>Bacillati</taxon>
        <taxon>Actinomycetota</taxon>
        <taxon>Coriobacteriia</taxon>
        <taxon>Coriobacteriales</taxon>
        <taxon>Coriobacteriaceae</taxon>
        <taxon>Coriobacteriaceae incertae sedis</taxon>
        <taxon>Candidatus Coprovicinus</taxon>
    </lineage>
</organism>
<dbReference type="EMBL" id="DVMQ01000006">
    <property type="protein sequence ID" value="HIU23626.1"/>
    <property type="molecule type" value="Genomic_DNA"/>
</dbReference>
<evidence type="ECO:0000256" key="1">
    <source>
        <dbReference type="SAM" id="MobiDB-lite"/>
    </source>
</evidence>
<accession>A0A9D1HVQ7</accession>
<comment type="caution">
    <text evidence="3">The sequence shown here is derived from an EMBL/GenBank/DDBJ whole genome shotgun (WGS) entry which is preliminary data.</text>
</comment>
<reference evidence="3" key="2">
    <citation type="journal article" date="2021" name="PeerJ">
        <title>Extensive microbial diversity within the chicken gut microbiome revealed by metagenomics and culture.</title>
        <authorList>
            <person name="Gilroy R."/>
            <person name="Ravi A."/>
            <person name="Getino M."/>
            <person name="Pursley I."/>
            <person name="Horton D.L."/>
            <person name="Alikhan N.F."/>
            <person name="Baker D."/>
            <person name="Gharbi K."/>
            <person name="Hall N."/>
            <person name="Watson M."/>
            <person name="Adriaenssens E.M."/>
            <person name="Foster-Nyarko E."/>
            <person name="Jarju S."/>
            <person name="Secka A."/>
            <person name="Antonio M."/>
            <person name="Oren A."/>
            <person name="Chaudhuri R.R."/>
            <person name="La Ragione R."/>
            <person name="Hildebrand F."/>
            <person name="Pallen M.J."/>
        </authorList>
    </citation>
    <scope>NUCLEOTIDE SEQUENCE</scope>
    <source>
        <strain evidence="3">ChiHjej12B11-29160</strain>
    </source>
</reference>
<name>A0A9D1HVQ7_9ACTN</name>
<proteinExistence type="predicted"/>
<reference evidence="3" key="1">
    <citation type="submission" date="2020-10" db="EMBL/GenBank/DDBJ databases">
        <authorList>
            <person name="Gilroy R."/>
        </authorList>
    </citation>
    <scope>NUCLEOTIDE SEQUENCE</scope>
    <source>
        <strain evidence="3">ChiHjej12B11-29160</strain>
    </source>
</reference>
<feature type="compositionally biased region" description="Basic residues" evidence="1">
    <location>
        <begin position="305"/>
        <end position="323"/>
    </location>
</feature>
<gene>
    <name evidence="3" type="ORF">IAD17_01715</name>
</gene>
<protein>
    <submittedName>
        <fullName evidence="3">PRC-barrel domain-containing protein</fullName>
    </submittedName>
</protein>
<dbReference type="Proteomes" id="UP000824078">
    <property type="component" value="Unassembled WGS sequence"/>
</dbReference>
<dbReference type="Pfam" id="PF05239">
    <property type="entry name" value="PRC"/>
    <property type="match status" value="1"/>
</dbReference>
<feature type="domain" description="PRC-barrel" evidence="2">
    <location>
        <begin position="109"/>
        <end position="175"/>
    </location>
</feature>
<feature type="region of interest" description="Disordered" evidence="1">
    <location>
        <begin position="231"/>
        <end position="334"/>
    </location>
</feature>
<feature type="compositionally biased region" description="Low complexity" evidence="1">
    <location>
        <begin position="267"/>
        <end position="279"/>
    </location>
</feature>
<sequence length="355" mass="37766">MLKLSQVMKVPVLEQRSSRRGDKTGEAGRVVSLGKVHNVVFSPDGMTVVGFLVKRPDVAGMIKREDLFLAIDAIAISDEGIVCTRGKDSFDDRARERLGLDWDACIIWNGMDVRTRAGKELGYVTDISFNAHSGRVGEVYVSDGNVANALVGSLVLTPDLIMGYSQGYMVVKNDAAHLTPSGGMAEKAGEAAAKARSSAQDVGKKAAQVAGEAVDKGSRSLGRAIGRVRRKVREATQEDPEVAEIPIEDATVLGGADRSLTDGSTQSASKNSSGISGSKHTTSTYSPVGIDKKAQNRKNGSSKAKVTKSTKATKSKTHTSKKTSKNDVAHKMGRQIAKTKGMFAAFKEEFDKSSS</sequence>
<evidence type="ECO:0000259" key="2">
    <source>
        <dbReference type="Pfam" id="PF05239"/>
    </source>
</evidence>
<dbReference type="AlphaFoldDB" id="A0A9D1HVQ7"/>
<evidence type="ECO:0000313" key="4">
    <source>
        <dbReference type="Proteomes" id="UP000824078"/>
    </source>
</evidence>